<organism evidence="1 2">
    <name type="scientific">Deinococcus multiflagellatus</name>
    <dbReference type="NCBI Taxonomy" id="1656887"/>
    <lineage>
        <taxon>Bacteria</taxon>
        <taxon>Thermotogati</taxon>
        <taxon>Deinococcota</taxon>
        <taxon>Deinococci</taxon>
        <taxon>Deinococcales</taxon>
        <taxon>Deinococcaceae</taxon>
        <taxon>Deinococcus</taxon>
    </lineage>
</organism>
<name>A0ABW1ZSL4_9DEIO</name>
<dbReference type="Proteomes" id="UP001596317">
    <property type="component" value="Unassembled WGS sequence"/>
</dbReference>
<proteinExistence type="predicted"/>
<sequence>MGGTTFTKIRLPFTGTFDAGKKPHKAETNAAYSAVEVAYDTLVFTPDGPNTARSTAPLTWRSTAGFGMPRIPLARNRIRAPQGLNGGGASRSPG</sequence>
<dbReference type="EMBL" id="JBHSWB010000003">
    <property type="protein sequence ID" value="MFC6663357.1"/>
    <property type="molecule type" value="Genomic_DNA"/>
</dbReference>
<protein>
    <submittedName>
        <fullName evidence="1">Uncharacterized protein</fullName>
    </submittedName>
</protein>
<gene>
    <name evidence="1" type="ORF">ACFP90_25305</name>
</gene>
<evidence type="ECO:0000313" key="2">
    <source>
        <dbReference type="Proteomes" id="UP001596317"/>
    </source>
</evidence>
<accession>A0ABW1ZSL4</accession>
<reference evidence="2" key="1">
    <citation type="journal article" date="2019" name="Int. J. Syst. Evol. Microbiol.">
        <title>The Global Catalogue of Microorganisms (GCM) 10K type strain sequencing project: providing services to taxonomists for standard genome sequencing and annotation.</title>
        <authorList>
            <consortium name="The Broad Institute Genomics Platform"/>
            <consortium name="The Broad Institute Genome Sequencing Center for Infectious Disease"/>
            <person name="Wu L."/>
            <person name="Ma J."/>
        </authorList>
    </citation>
    <scope>NUCLEOTIDE SEQUENCE [LARGE SCALE GENOMIC DNA]</scope>
    <source>
        <strain evidence="2">CCUG 63830</strain>
    </source>
</reference>
<comment type="caution">
    <text evidence="1">The sequence shown here is derived from an EMBL/GenBank/DDBJ whole genome shotgun (WGS) entry which is preliminary data.</text>
</comment>
<dbReference type="RefSeq" id="WP_380059153.1">
    <property type="nucleotide sequence ID" value="NZ_JBHSWB010000003.1"/>
</dbReference>
<keyword evidence="2" id="KW-1185">Reference proteome</keyword>
<evidence type="ECO:0000313" key="1">
    <source>
        <dbReference type="EMBL" id="MFC6663357.1"/>
    </source>
</evidence>